<dbReference type="AlphaFoldDB" id="A0A2M9BC97"/>
<dbReference type="GO" id="GO:0000976">
    <property type="term" value="F:transcription cis-regulatory region binding"/>
    <property type="evidence" value="ECO:0007669"/>
    <property type="project" value="TreeGrafter"/>
</dbReference>
<keyword evidence="6" id="KW-1185">Reference proteome</keyword>
<dbReference type="RefSeq" id="WP_100345694.1">
    <property type="nucleotide sequence ID" value="NZ_PGFB01000005.1"/>
</dbReference>
<organism evidence="5 6">
    <name type="scientific">Compostimonas suwonensis</name>
    <dbReference type="NCBI Taxonomy" id="1048394"/>
    <lineage>
        <taxon>Bacteria</taxon>
        <taxon>Bacillati</taxon>
        <taxon>Actinomycetota</taxon>
        <taxon>Actinomycetes</taxon>
        <taxon>Micrococcales</taxon>
        <taxon>Microbacteriaceae</taxon>
        <taxon>Compostimonas</taxon>
    </lineage>
</organism>
<name>A0A2M9BC97_9MICO</name>
<dbReference type="GO" id="GO:0003700">
    <property type="term" value="F:DNA-binding transcription factor activity"/>
    <property type="evidence" value="ECO:0007669"/>
    <property type="project" value="TreeGrafter"/>
</dbReference>
<dbReference type="PANTHER" id="PTHR30146:SF153">
    <property type="entry name" value="LACTOSE OPERON REPRESSOR"/>
    <property type="match status" value="1"/>
</dbReference>
<evidence type="ECO:0000313" key="6">
    <source>
        <dbReference type="Proteomes" id="UP000230161"/>
    </source>
</evidence>
<feature type="domain" description="HTH lacI-type" evidence="4">
    <location>
        <begin position="14"/>
        <end position="68"/>
    </location>
</feature>
<keyword evidence="2 5" id="KW-0238">DNA-binding</keyword>
<evidence type="ECO:0000256" key="3">
    <source>
        <dbReference type="ARBA" id="ARBA00023163"/>
    </source>
</evidence>
<reference evidence="5 6" key="1">
    <citation type="submission" date="2017-11" db="EMBL/GenBank/DDBJ databases">
        <title>Genomic Encyclopedia of Archaeal and Bacterial Type Strains, Phase II (KMG-II): From Individual Species to Whole Genera.</title>
        <authorList>
            <person name="Goeker M."/>
        </authorList>
    </citation>
    <scope>NUCLEOTIDE SEQUENCE [LARGE SCALE GENOMIC DNA]</scope>
    <source>
        <strain evidence="5 6">DSM 25625</strain>
    </source>
</reference>
<dbReference type="SUPFAM" id="SSF53822">
    <property type="entry name" value="Periplasmic binding protein-like I"/>
    <property type="match status" value="1"/>
</dbReference>
<keyword evidence="1" id="KW-0805">Transcription regulation</keyword>
<evidence type="ECO:0000256" key="2">
    <source>
        <dbReference type="ARBA" id="ARBA00023125"/>
    </source>
</evidence>
<keyword evidence="3" id="KW-0804">Transcription</keyword>
<dbReference type="InterPro" id="IPR046335">
    <property type="entry name" value="LacI/GalR-like_sensor"/>
</dbReference>
<dbReference type="SUPFAM" id="SSF47413">
    <property type="entry name" value="lambda repressor-like DNA-binding domains"/>
    <property type="match status" value="1"/>
</dbReference>
<dbReference type="OrthoDB" id="9785139at2"/>
<evidence type="ECO:0000256" key="1">
    <source>
        <dbReference type="ARBA" id="ARBA00023015"/>
    </source>
</evidence>
<evidence type="ECO:0000313" key="5">
    <source>
        <dbReference type="EMBL" id="PJJ55583.1"/>
    </source>
</evidence>
<protein>
    <submittedName>
        <fullName evidence="5">DNA-binding LacI/PurR family transcriptional regulator</fullName>
    </submittedName>
</protein>
<dbReference type="Pfam" id="PF00356">
    <property type="entry name" value="LacI"/>
    <property type="match status" value="1"/>
</dbReference>
<dbReference type="Gene3D" id="3.40.50.2300">
    <property type="match status" value="2"/>
</dbReference>
<comment type="caution">
    <text evidence="5">The sequence shown here is derived from an EMBL/GenBank/DDBJ whole genome shotgun (WGS) entry which is preliminary data.</text>
</comment>
<dbReference type="CDD" id="cd01392">
    <property type="entry name" value="HTH_LacI"/>
    <property type="match status" value="1"/>
</dbReference>
<dbReference type="InterPro" id="IPR028082">
    <property type="entry name" value="Peripla_BP_I"/>
</dbReference>
<dbReference type="PROSITE" id="PS00356">
    <property type="entry name" value="HTH_LACI_1"/>
    <property type="match status" value="1"/>
</dbReference>
<dbReference type="PANTHER" id="PTHR30146">
    <property type="entry name" value="LACI-RELATED TRANSCRIPTIONAL REPRESSOR"/>
    <property type="match status" value="1"/>
</dbReference>
<dbReference type="InterPro" id="IPR010982">
    <property type="entry name" value="Lambda_DNA-bd_dom_sf"/>
</dbReference>
<dbReference type="CDD" id="cd01574">
    <property type="entry name" value="PBP1_LacI"/>
    <property type="match status" value="1"/>
</dbReference>
<evidence type="ECO:0000259" key="4">
    <source>
        <dbReference type="PROSITE" id="PS50932"/>
    </source>
</evidence>
<accession>A0A2M9BC97</accession>
<dbReference type="EMBL" id="PGFB01000005">
    <property type="protein sequence ID" value="PJJ55583.1"/>
    <property type="molecule type" value="Genomic_DNA"/>
</dbReference>
<dbReference type="PROSITE" id="PS50932">
    <property type="entry name" value="HTH_LACI_2"/>
    <property type="match status" value="1"/>
</dbReference>
<dbReference type="InterPro" id="IPR000843">
    <property type="entry name" value="HTH_LacI"/>
</dbReference>
<dbReference type="Proteomes" id="UP000230161">
    <property type="component" value="Unassembled WGS sequence"/>
</dbReference>
<sequence>MEHSPHGRPPGRPPVIADVARVAGVSVPTVSRVLTGSTPVRDKTRQLVMDAIRELGYRPNEAARALVRGRQSMIGVITSNTTRFGYATTIQGIEEAARAVGLLVAITVVDSESEADVKIAVDLMLGQPLAGVIVLDFDRQGEQALLALPETLPIAAVTSTREGRPVRRILFDDRSGGREATNYLLALGHRTVHHVAVPGTGRPSGRMEGWQEALRTAGAVVPEVIDTDWTAQSGFEAGLLLAERPGLTAVLCGNDEIAFGVMKALQTRGLSVPGDVSVVGFDDHPHASLWSPPLTTMAQDFVQLGAASLRSLLADGREPTEDPATPSLHLVVRESTAPPRI</sequence>
<gene>
    <name evidence="5" type="ORF">CLV54_2930</name>
</gene>
<dbReference type="Pfam" id="PF13377">
    <property type="entry name" value="Peripla_BP_3"/>
    <property type="match status" value="1"/>
</dbReference>
<dbReference type="SMART" id="SM00354">
    <property type="entry name" value="HTH_LACI"/>
    <property type="match status" value="1"/>
</dbReference>
<dbReference type="Gene3D" id="1.10.260.40">
    <property type="entry name" value="lambda repressor-like DNA-binding domains"/>
    <property type="match status" value="1"/>
</dbReference>
<proteinExistence type="predicted"/>